<dbReference type="Pfam" id="PF12261">
    <property type="entry name" value="T_hemolysin"/>
    <property type="match status" value="1"/>
</dbReference>
<gene>
    <name evidence="1" type="ORF">FXN65_19845</name>
</gene>
<accession>A0A5J6QP41</accession>
<dbReference type="InterPro" id="IPR022050">
    <property type="entry name" value="T_hemolysin"/>
</dbReference>
<evidence type="ECO:0000313" key="2">
    <source>
        <dbReference type="Proteomes" id="UP000327179"/>
    </source>
</evidence>
<organism evidence="1 2">
    <name type="scientific">Metapseudomonas lalkuanensis</name>
    <dbReference type="NCBI Taxonomy" id="2604832"/>
    <lineage>
        <taxon>Bacteria</taxon>
        <taxon>Pseudomonadati</taxon>
        <taxon>Pseudomonadota</taxon>
        <taxon>Gammaproteobacteria</taxon>
        <taxon>Pseudomonadales</taxon>
        <taxon>Pseudomonadaceae</taxon>
        <taxon>Metapseudomonas</taxon>
    </lineage>
</organism>
<evidence type="ECO:0000313" key="1">
    <source>
        <dbReference type="EMBL" id="QEY64203.1"/>
    </source>
</evidence>
<dbReference type="AlphaFoldDB" id="A0A5J6QP41"/>
<proteinExistence type="predicted"/>
<dbReference type="EMBL" id="CP043311">
    <property type="protein sequence ID" value="QEY64203.1"/>
    <property type="molecule type" value="Genomic_DNA"/>
</dbReference>
<reference evidence="1 2" key="1">
    <citation type="submission" date="2019-08" db="EMBL/GenBank/DDBJ databases">
        <title>Whole-genome Sequencing of e-waste polymer degrading bacterium Pseudomonas sp. strain PE08.</title>
        <authorList>
            <person name="Kirdat K."/>
            <person name="Debbarma P."/>
            <person name="Narawade N."/>
            <person name="Suyal D."/>
            <person name="Thorat V."/>
            <person name="Shouche Y."/>
            <person name="Goel R."/>
            <person name="Yadav A."/>
        </authorList>
    </citation>
    <scope>NUCLEOTIDE SEQUENCE [LARGE SCALE GENOMIC DNA]</scope>
    <source>
        <strain evidence="1 2">PE08</strain>
    </source>
</reference>
<name>A0A5J6QP41_9GAMM</name>
<keyword evidence="2" id="KW-1185">Reference proteome</keyword>
<dbReference type="RefSeq" id="WP_151135616.1">
    <property type="nucleotide sequence ID" value="NZ_CP043311.1"/>
</dbReference>
<dbReference type="Proteomes" id="UP000327179">
    <property type="component" value="Chromosome"/>
</dbReference>
<sequence length="224" mass="24852">MNSAEWNDLFPFRFGHKSQQHYLSLLLAGDAGRGQVEDFVHRRFLSAHGADIHQYMPELLSMRNFHGALSAVAGIRLAGQETLFLEQYLEAPVESRIASLTGLPVERRQVVEVGNLASISAGNARLIIVAVTWLLHQRGLEWVVFTGAPALINSFHRLGLDPLHIGEANPSRLGQDQGQWGSYYEQKPQVFTGNIHLGFEQLQRTGVIARLGFPEADETAHHAA</sequence>
<protein>
    <submittedName>
        <fullName evidence="1">Thermostable hemolysin</fullName>
    </submittedName>
</protein>
<dbReference type="KEGG" id="plal:FXN65_19845"/>